<keyword evidence="2" id="KW-0812">Transmembrane</keyword>
<keyword evidence="6" id="KW-0325">Glycoprotein</keyword>
<dbReference type="PANTHER" id="PTHR31981:SF1">
    <property type="entry name" value="GLYCOSYLATED LYSOSOMAL MEMBRANE PROTEIN"/>
    <property type="match status" value="1"/>
</dbReference>
<dbReference type="GO" id="GO:0005765">
    <property type="term" value="C:lysosomal membrane"/>
    <property type="evidence" value="ECO:0007669"/>
    <property type="project" value="UniProtKB-SubCell"/>
</dbReference>
<comment type="function">
    <text evidence="8">Required to protect lysosomal transporter MFSD1 from lysosomal proteolysis and for MFSD1 lysosomal localization.</text>
</comment>
<evidence type="ECO:0000313" key="11">
    <source>
        <dbReference type="Ensembl" id="ENSCABP00000024650.1"/>
    </source>
</evidence>
<protein>
    <submittedName>
        <fullName evidence="11">Uncharacterized protein</fullName>
    </submittedName>
</protein>
<dbReference type="PANTHER" id="PTHR31981">
    <property type="entry name" value="GLYCOSYLATED LYSOSOMAL MEMBRANE PROTEIN"/>
    <property type="match status" value="1"/>
</dbReference>
<evidence type="ECO:0000256" key="1">
    <source>
        <dbReference type="ARBA" id="ARBA00010599"/>
    </source>
</evidence>
<organism evidence="11 12">
    <name type="scientific">Chelonoidis abingdonii</name>
    <name type="common">Abingdon island giant tortoise</name>
    <name type="synonym">Testudo abingdonii</name>
    <dbReference type="NCBI Taxonomy" id="106734"/>
    <lineage>
        <taxon>Eukaryota</taxon>
        <taxon>Metazoa</taxon>
        <taxon>Chordata</taxon>
        <taxon>Craniata</taxon>
        <taxon>Vertebrata</taxon>
        <taxon>Euteleostomi</taxon>
        <taxon>Archelosauria</taxon>
        <taxon>Testudinata</taxon>
        <taxon>Testudines</taxon>
        <taxon>Cryptodira</taxon>
        <taxon>Durocryptodira</taxon>
        <taxon>Testudinoidea</taxon>
        <taxon>Testudinidae</taxon>
        <taxon>Chelonoidis</taxon>
    </lineage>
</organism>
<comment type="similarity">
    <text evidence="1">Belongs to the GLMP family.</text>
</comment>
<keyword evidence="5" id="KW-0472">Membrane</keyword>
<evidence type="ECO:0000313" key="12">
    <source>
        <dbReference type="Proteomes" id="UP000694404"/>
    </source>
</evidence>
<sequence length="184" mass="20085">MCLGSFCRLSHVIRALKQDQQQTSRFSHFPGVRKKLKICVLPFPWLLNSAPFGQILWSNSSANLLHVRAVGQNDTLHYVWSSIGAPTVLLLYTRSESSALRVNWTKLLSASPAGAIWIEPPGSVVYSTAIIFTKVRGGSGEGGWVRVEGATYLAPGTAGPRRWPLALPHRASGCPVFVPICCLM</sequence>
<keyword evidence="12" id="KW-1185">Reference proteome</keyword>
<evidence type="ECO:0000256" key="6">
    <source>
        <dbReference type="ARBA" id="ARBA00023180"/>
    </source>
</evidence>
<comment type="subcellular location">
    <subcellularLocation>
        <location evidence="9">Lysosome membrane</location>
        <topology evidence="9">Single-pass type I membrane protein</topology>
        <orientation evidence="9">Lumenal side</orientation>
    </subcellularLocation>
</comment>
<keyword evidence="7" id="KW-0458">Lysosome</keyword>
<evidence type="ECO:0000256" key="5">
    <source>
        <dbReference type="ARBA" id="ARBA00023136"/>
    </source>
</evidence>
<comment type="subunit">
    <text evidence="10">Interacts (via lumenal domain) with lysosomal protein MFSD1; the interaction starts while both proteins are still in the endoplasmic reticulum and is required for stabilization of MFSD1 in lysosomes but has no direct effect on its targeting to lysosomes or transporter activity.</text>
</comment>
<accession>A0A8C0IZL0</accession>
<evidence type="ECO:0000256" key="4">
    <source>
        <dbReference type="ARBA" id="ARBA00022989"/>
    </source>
</evidence>
<keyword evidence="3" id="KW-0732">Signal</keyword>
<dbReference type="InterPro" id="IPR029382">
    <property type="entry name" value="NCU-G1"/>
</dbReference>
<evidence type="ECO:0000256" key="10">
    <source>
        <dbReference type="ARBA" id="ARBA00044960"/>
    </source>
</evidence>
<reference evidence="11" key="2">
    <citation type="submission" date="2025-09" db="UniProtKB">
        <authorList>
            <consortium name="Ensembl"/>
        </authorList>
    </citation>
    <scope>IDENTIFICATION</scope>
</reference>
<dbReference type="Ensembl" id="ENSCABT00000027011.1">
    <property type="protein sequence ID" value="ENSCABP00000024650.1"/>
    <property type="gene ID" value="ENSCABG00000018158.1"/>
</dbReference>
<dbReference type="AlphaFoldDB" id="A0A8C0IZL0"/>
<dbReference type="GeneTree" id="ENSGT00390000005131"/>
<dbReference type="Pfam" id="PF15065">
    <property type="entry name" value="NCU-G1"/>
    <property type="match status" value="1"/>
</dbReference>
<evidence type="ECO:0000256" key="7">
    <source>
        <dbReference type="ARBA" id="ARBA00023228"/>
    </source>
</evidence>
<evidence type="ECO:0000256" key="8">
    <source>
        <dbReference type="ARBA" id="ARBA00024176"/>
    </source>
</evidence>
<evidence type="ECO:0000256" key="9">
    <source>
        <dbReference type="ARBA" id="ARBA00024189"/>
    </source>
</evidence>
<evidence type="ECO:0000256" key="3">
    <source>
        <dbReference type="ARBA" id="ARBA00022729"/>
    </source>
</evidence>
<proteinExistence type="inferred from homology"/>
<keyword evidence="4" id="KW-1133">Transmembrane helix</keyword>
<dbReference type="Proteomes" id="UP000694404">
    <property type="component" value="Unplaced"/>
</dbReference>
<evidence type="ECO:0000256" key="2">
    <source>
        <dbReference type="ARBA" id="ARBA00022692"/>
    </source>
</evidence>
<name>A0A8C0IZL0_CHEAB</name>
<reference evidence="11" key="1">
    <citation type="submission" date="2025-08" db="UniProtKB">
        <authorList>
            <consortium name="Ensembl"/>
        </authorList>
    </citation>
    <scope>IDENTIFICATION</scope>
</reference>